<reference evidence="4" key="1">
    <citation type="journal article" date="2023" name="bioRxiv">
        <title>Improved chromosome-level genome assembly for marigold (Tagetes erecta).</title>
        <authorList>
            <person name="Jiang F."/>
            <person name="Yuan L."/>
            <person name="Wang S."/>
            <person name="Wang H."/>
            <person name="Xu D."/>
            <person name="Wang A."/>
            <person name="Fan W."/>
        </authorList>
    </citation>
    <scope>NUCLEOTIDE SEQUENCE</scope>
    <source>
        <strain evidence="4">WSJ</strain>
        <tissue evidence="4">Leaf</tissue>
    </source>
</reference>
<dbReference type="PANTHER" id="PTHR36760:SF1">
    <property type="entry name" value="ACIDIC LEUCINE-RICH NUCLEAR PHOSPHOPROTEIN 32 FAMILY B PROTEIN"/>
    <property type="match status" value="1"/>
</dbReference>
<evidence type="ECO:0000313" key="4">
    <source>
        <dbReference type="EMBL" id="KAK1412664.1"/>
    </source>
</evidence>
<evidence type="ECO:0000256" key="1">
    <source>
        <dbReference type="SAM" id="Coils"/>
    </source>
</evidence>
<feature type="region of interest" description="Disordered" evidence="2">
    <location>
        <begin position="388"/>
        <end position="414"/>
    </location>
</feature>
<evidence type="ECO:0000256" key="3">
    <source>
        <dbReference type="SAM" id="Phobius"/>
    </source>
</evidence>
<comment type="caution">
    <text evidence="4">The sequence shown here is derived from an EMBL/GenBank/DDBJ whole genome shotgun (WGS) entry which is preliminary data.</text>
</comment>
<feature type="transmembrane region" description="Helical" evidence="3">
    <location>
        <begin position="15"/>
        <end position="35"/>
    </location>
</feature>
<feature type="compositionally biased region" description="Basic residues" evidence="2">
    <location>
        <begin position="405"/>
        <end position="414"/>
    </location>
</feature>
<evidence type="ECO:0000313" key="5">
    <source>
        <dbReference type="Proteomes" id="UP001229421"/>
    </source>
</evidence>
<keyword evidence="1" id="KW-0175">Coiled coil</keyword>
<proteinExistence type="predicted"/>
<organism evidence="4 5">
    <name type="scientific">Tagetes erecta</name>
    <name type="common">African marigold</name>
    <dbReference type="NCBI Taxonomy" id="13708"/>
    <lineage>
        <taxon>Eukaryota</taxon>
        <taxon>Viridiplantae</taxon>
        <taxon>Streptophyta</taxon>
        <taxon>Embryophyta</taxon>
        <taxon>Tracheophyta</taxon>
        <taxon>Spermatophyta</taxon>
        <taxon>Magnoliopsida</taxon>
        <taxon>eudicotyledons</taxon>
        <taxon>Gunneridae</taxon>
        <taxon>Pentapetalae</taxon>
        <taxon>asterids</taxon>
        <taxon>campanulids</taxon>
        <taxon>Asterales</taxon>
        <taxon>Asteraceae</taxon>
        <taxon>Asteroideae</taxon>
        <taxon>Heliantheae alliance</taxon>
        <taxon>Tageteae</taxon>
        <taxon>Tagetes</taxon>
    </lineage>
</organism>
<keyword evidence="5" id="KW-1185">Reference proteome</keyword>
<dbReference type="PANTHER" id="PTHR36760">
    <property type="entry name" value="ACIDIC LEUCINE-RICH NUCLEAR PHOSPHOPROTEIN 32 FAMILY B PROTEIN"/>
    <property type="match status" value="1"/>
</dbReference>
<feature type="coiled-coil region" evidence="1">
    <location>
        <begin position="135"/>
        <end position="162"/>
    </location>
</feature>
<dbReference type="AlphaFoldDB" id="A0AAD8JZ82"/>
<dbReference type="EMBL" id="JAUHHV010000009">
    <property type="protein sequence ID" value="KAK1412664.1"/>
    <property type="molecule type" value="Genomic_DNA"/>
</dbReference>
<feature type="transmembrane region" description="Helical" evidence="3">
    <location>
        <begin position="42"/>
        <end position="66"/>
    </location>
</feature>
<protein>
    <submittedName>
        <fullName evidence="4">Uncharacterized protein</fullName>
    </submittedName>
</protein>
<accession>A0AAD8JZ82</accession>
<keyword evidence="3" id="KW-0472">Membrane</keyword>
<gene>
    <name evidence="4" type="ORF">QVD17_34093</name>
</gene>
<keyword evidence="3" id="KW-1133">Transmembrane helix</keyword>
<sequence>MANDLYLPSTCKFNTSFLCSFIISHPLYFSYFIFFSPYLFKFFFFISPLFFTTSILVFLSIIATTFPQSKLGILQSLQSMVDRLRLKINNVDHDNEDEFRDFEELEIYKIVFDDPPLVTVTVGDGDGDEAEDKQIVLTENAVTEKERRLDKLFEELDRFDESTVAIEETNGELRKLGLYVEAHNTHETDETSFSVKSDPWRFDSSSSFGSCESLMENETRSNIVQFAGKLTELKPVTSSSTVQSNSRSHVREVLQKLEPVNVTISGDNNKTVHNNSVNSFSVKSNSVVPIDTQNSETRSRVREAVRKFEPKLMPVSISDEDNKTVDNTFCERTNLWRQDSSSSFGSYGSMRKEKEWKRTLACKLFEERNNTTGGEEGMDSLWEAYEDDNASRKSRTRKECMSSHGQKKKMMKNKNKSKKSEFKCFDEVEEDEDEDDDEDEFMNNGQLCCLKALKLSTGKMNLGMGKPNLVKISKAFKGFGWLHHVGSNNKHAKRN</sequence>
<name>A0AAD8JZ82_TARER</name>
<evidence type="ECO:0000256" key="2">
    <source>
        <dbReference type="SAM" id="MobiDB-lite"/>
    </source>
</evidence>
<dbReference type="Proteomes" id="UP001229421">
    <property type="component" value="Unassembled WGS sequence"/>
</dbReference>
<keyword evidence="3" id="KW-0812">Transmembrane</keyword>